<dbReference type="PANTHER" id="PTHR34717:SF1">
    <property type="entry name" value="EG:BACR7A4.20 PROTEIN"/>
    <property type="match status" value="1"/>
</dbReference>
<evidence type="ECO:0000313" key="2">
    <source>
        <dbReference type="Proteomes" id="UP001497472"/>
    </source>
</evidence>
<name>A0AAV1JCT3_9NEOP</name>
<gene>
    <name evidence="1" type="ORF">LNINA_LOCUS6630</name>
</gene>
<keyword evidence="2" id="KW-1185">Reference proteome</keyword>
<dbReference type="PANTHER" id="PTHR34717">
    <property type="entry name" value="EG:BACR7A4.20 PROTEIN"/>
    <property type="match status" value="1"/>
</dbReference>
<dbReference type="AlphaFoldDB" id="A0AAV1JCT3"/>
<sequence length="359" mass="41493">MYIILKLRQLKVYLHRLFAVELGQNDGETHVPDHHVNLEKLYDLGDHPKSVDGVYFNGMSSSGDALICGLARRPRRTCDAFLFLKINGKDVFLTPSLPETCLKKSSEDEEGHDVQGLSVTNFIPMRTWKLTYYGEMKPRTDDNRKIKVEANLTWSALWNPFEYDTQMSAKSMANDMAREPWSTDYFKLLKKFHQTHYEQMGNIAGSVCIDGTEYEINMPCVRDRSFEWRNFHRYVYHFIFLDNGDFVAVGSVSQPTILSHLTIGYYCRKADQSVTAIDACDFHLYQHGENQTLPNDYGFTFEADGVSHTVKVISKDEVTFYIGKDKEAKFYEKWCDVTVDDNKGQACVEWHYNNVVPKQ</sequence>
<accession>A0AAV1JCT3</accession>
<comment type="caution">
    <text evidence="1">The sequence shown here is derived from an EMBL/GenBank/DDBJ whole genome shotgun (WGS) entry which is preliminary data.</text>
</comment>
<dbReference type="EMBL" id="CAVLEF010000009">
    <property type="protein sequence ID" value="CAK1547134.1"/>
    <property type="molecule type" value="Genomic_DNA"/>
</dbReference>
<evidence type="ECO:0000313" key="1">
    <source>
        <dbReference type="EMBL" id="CAK1547134.1"/>
    </source>
</evidence>
<reference evidence="1 2" key="1">
    <citation type="submission" date="2023-11" db="EMBL/GenBank/DDBJ databases">
        <authorList>
            <person name="Okamura Y."/>
        </authorList>
    </citation>
    <scope>NUCLEOTIDE SEQUENCE [LARGE SCALE GENOMIC DNA]</scope>
</reference>
<proteinExistence type="predicted"/>
<protein>
    <submittedName>
        <fullName evidence="1">Uncharacterized protein</fullName>
    </submittedName>
</protein>
<organism evidence="1 2">
    <name type="scientific">Leptosia nina</name>
    <dbReference type="NCBI Taxonomy" id="320188"/>
    <lineage>
        <taxon>Eukaryota</taxon>
        <taxon>Metazoa</taxon>
        <taxon>Ecdysozoa</taxon>
        <taxon>Arthropoda</taxon>
        <taxon>Hexapoda</taxon>
        <taxon>Insecta</taxon>
        <taxon>Pterygota</taxon>
        <taxon>Neoptera</taxon>
        <taxon>Endopterygota</taxon>
        <taxon>Lepidoptera</taxon>
        <taxon>Glossata</taxon>
        <taxon>Ditrysia</taxon>
        <taxon>Papilionoidea</taxon>
        <taxon>Pieridae</taxon>
        <taxon>Pierinae</taxon>
        <taxon>Leptosia</taxon>
    </lineage>
</organism>
<dbReference type="Proteomes" id="UP001497472">
    <property type="component" value="Unassembled WGS sequence"/>
</dbReference>